<dbReference type="InterPro" id="IPR023011">
    <property type="entry name" value="ATP_synth_F0_asu_AS"/>
</dbReference>
<feature type="transmembrane region" description="Helical" evidence="12">
    <location>
        <begin position="72"/>
        <end position="95"/>
    </location>
</feature>
<comment type="similarity">
    <text evidence="2 12 13">Belongs to the ATPase A chain family.</text>
</comment>
<evidence type="ECO:0000256" key="5">
    <source>
        <dbReference type="ARBA" id="ARBA00022547"/>
    </source>
</evidence>
<dbReference type="InterPro" id="IPR045083">
    <property type="entry name" value="ATP_synth_F0_asu_bact/mt"/>
</dbReference>
<keyword evidence="4 12" id="KW-1003">Cell membrane</keyword>
<dbReference type="Proteomes" id="UP000500930">
    <property type="component" value="Chromosome"/>
</dbReference>
<evidence type="ECO:0000256" key="3">
    <source>
        <dbReference type="ARBA" id="ARBA00022448"/>
    </source>
</evidence>
<keyword evidence="10 12" id="KW-0472">Membrane</keyword>
<dbReference type="GO" id="GO:0045259">
    <property type="term" value="C:proton-transporting ATP synthase complex"/>
    <property type="evidence" value="ECO:0007669"/>
    <property type="project" value="UniProtKB-KW"/>
</dbReference>
<comment type="subcellular location">
    <subcellularLocation>
        <location evidence="12 13">Cell membrane</location>
        <topology evidence="12 13">Multi-pass membrane protein</topology>
    </subcellularLocation>
    <subcellularLocation>
        <location evidence="1">Membrane</location>
        <topology evidence="1">Multi-pass membrane protein</topology>
    </subcellularLocation>
</comment>
<evidence type="ECO:0000256" key="12">
    <source>
        <dbReference type="HAMAP-Rule" id="MF_01393"/>
    </source>
</evidence>
<dbReference type="SUPFAM" id="SSF81336">
    <property type="entry name" value="F1F0 ATP synthase subunit A"/>
    <property type="match status" value="1"/>
</dbReference>
<proteinExistence type="inferred from homology"/>
<organism evidence="14 15">
    <name type="scientific">Anaplasma platys</name>
    <dbReference type="NCBI Taxonomy" id="949"/>
    <lineage>
        <taxon>Bacteria</taxon>
        <taxon>Pseudomonadati</taxon>
        <taxon>Pseudomonadota</taxon>
        <taxon>Alphaproteobacteria</taxon>
        <taxon>Rickettsiales</taxon>
        <taxon>Anaplasmataceae</taxon>
        <taxon>Anaplasma</taxon>
    </lineage>
</organism>
<dbReference type="InterPro" id="IPR035908">
    <property type="entry name" value="F0_ATP_A_sf"/>
</dbReference>
<feature type="transmembrane region" description="Helical" evidence="12">
    <location>
        <begin position="220"/>
        <end position="243"/>
    </location>
</feature>
<dbReference type="PANTHER" id="PTHR11410:SF0">
    <property type="entry name" value="ATP SYNTHASE SUBUNIT A"/>
    <property type="match status" value="1"/>
</dbReference>
<evidence type="ECO:0000256" key="13">
    <source>
        <dbReference type="RuleBase" id="RU000483"/>
    </source>
</evidence>
<dbReference type="PRINTS" id="PR00123">
    <property type="entry name" value="ATPASEA"/>
</dbReference>
<evidence type="ECO:0000313" key="15">
    <source>
        <dbReference type="Proteomes" id="UP000500930"/>
    </source>
</evidence>
<dbReference type="Pfam" id="PF00119">
    <property type="entry name" value="ATP-synt_A"/>
    <property type="match status" value="1"/>
</dbReference>
<keyword evidence="15" id="KW-1185">Reference proteome</keyword>
<feature type="transmembrane region" description="Helical" evidence="12">
    <location>
        <begin position="255"/>
        <end position="284"/>
    </location>
</feature>
<dbReference type="AlphaFoldDB" id="A0A858PZ63"/>
<keyword evidence="8 12" id="KW-1133">Transmembrane helix</keyword>
<evidence type="ECO:0000256" key="2">
    <source>
        <dbReference type="ARBA" id="ARBA00006810"/>
    </source>
</evidence>
<dbReference type="KEGG" id="aplt:ANPL_04070"/>
<sequence length="290" mass="31620">MPSKALRLSSHVIIKNLPNIRQHCHNLVDERGILHDTEPLESNFGKSLSPLEQFRVVKLLEIPTPFGGLDVSFTNCALFMVLASLVSVALLLLALRKSSCASPSLSYTAVELIYDFVADAIESNAGPAGVRYVPLVLTTFLFVLACNLIGILPFGFTATSHISVTLALSMVVCAGVTVIGFKHRGLHFLEIFLPQGTPMWLAPMMVFIKLFAYLARPVSLAIRLAANMIAGHTIIAVIAEFVLKMHPVLAPLPFAFIMVLIAFEIFVAVLQAYIFTVLTTVYLADAVTEH</sequence>
<keyword evidence="7 12" id="KW-0375">Hydrogen ion transport</keyword>
<keyword evidence="9 12" id="KW-0406">Ion transport</keyword>
<evidence type="ECO:0000256" key="6">
    <source>
        <dbReference type="ARBA" id="ARBA00022692"/>
    </source>
</evidence>
<keyword evidence="5 12" id="KW-0138">CF(0)</keyword>
<dbReference type="NCBIfam" id="TIGR01131">
    <property type="entry name" value="ATP_synt_6_or_A"/>
    <property type="match status" value="1"/>
</dbReference>
<gene>
    <name evidence="12 14" type="primary">atpB</name>
    <name evidence="14" type="ORF">ANPL_04070</name>
</gene>
<evidence type="ECO:0000256" key="4">
    <source>
        <dbReference type="ARBA" id="ARBA00022475"/>
    </source>
</evidence>
<keyword evidence="11 12" id="KW-0066">ATP synthesis</keyword>
<evidence type="ECO:0000256" key="7">
    <source>
        <dbReference type="ARBA" id="ARBA00022781"/>
    </source>
</evidence>
<dbReference type="HAMAP" id="MF_01393">
    <property type="entry name" value="ATP_synth_a_bact"/>
    <property type="match status" value="1"/>
</dbReference>
<dbReference type="Gene3D" id="1.20.120.220">
    <property type="entry name" value="ATP synthase, F0 complex, subunit A"/>
    <property type="match status" value="1"/>
</dbReference>
<feature type="transmembrane region" description="Helical" evidence="12">
    <location>
        <begin position="132"/>
        <end position="156"/>
    </location>
</feature>
<name>A0A858PZ63_9RICK</name>
<feature type="transmembrane region" description="Helical" evidence="12">
    <location>
        <begin position="162"/>
        <end position="181"/>
    </location>
</feature>
<dbReference type="InterPro" id="IPR000568">
    <property type="entry name" value="ATP_synth_F0_asu"/>
</dbReference>
<protein>
    <recommendedName>
        <fullName evidence="12 13">ATP synthase subunit a</fullName>
    </recommendedName>
    <alternativeName>
        <fullName evidence="12">ATP synthase F0 sector subunit a</fullName>
    </alternativeName>
    <alternativeName>
        <fullName evidence="12">F-ATPase subunit 6</fullName>
    </alternativeName>
</protein>
<evidence type="ECO:0000256" key="1">
    <source>
        <dbReference type="ARBA" id="ARBA00004141"/>
    </source>
</evidence>
<keyword evidence="3 12" id="KW-0813">Transport</keyword>
<accession>A0A858PZ63</accession>
<comment type="function">
    <text evidence="12 13">Key component of the proton channel; it plays a direct role in the translocation of protons across the membrane.</text>
</comment>
<dbReference type="NCBIfam" id="NF004482">
    <property type="entry name" value="PRK05815.2-4"/>
    <property type="match status" value="1"/>
</dbReference>
<dbReference type="PROSITE" id="PS00449">
    <property type="entry name" value="ATPASE_A"/>
    <property type="match status" value="1"/>
</dbReference>
<evidence type="ECO:0000256" key="8">
    <source>
        <dbReference type="ARBA" id="ARBA00022989"/>
    </source>
</evidence>
<dbReference type="PANTHER" id="PTHR11410">
    <property type="entry name" value="ATP SYNTHASE SUBUNIT A"/>
    <property type="match status" value="1"/>
</dbReference>
<reference evidence="14 15" key="1">
    <citation type="journal article" date="2020" name="Pathogens">
        <title>First Whole Genome Sequence of Anaplasma platys, an Obligate Intracellular Rickettsial Pathogen of Dogs.</title>
        <authorList>
            <person name="Llanes A."/>
            <person name="Rajeev S."/>
        </authorList>
    </citation>
    <scope>NUCLEOTIDE SEQUENCE [LARGE SCALE GENOMIC DNA]</scope>
    <source>
        <strain evidence="14 15">S3</strain>
    </source>
</reference>
<evidence type="ECO:0000256" key="10">
    <source>
        <dbReference type="ARBA" id="ARBA00023136"/>
    </source>
</evidence>
<dbReference type="GO" id="GO:0005886">
    <property type="term" value="C:plasma membrane"/>
    <property type="evidence" value="ECO:0007669"/>
    <property type="project" value="UniProtKB-SubCell"/>
</dbReference>
<dbReference type="GO" id="GO:0046933">
    <property type="term" value="F:proton-transporting ATP synthase activity, rotational mechanism"/>
    <property type="evidence" value="ECO:0007669"/>
    <property type="project" value="UniProtKB-UniRule"/>
</dbReference>
<dbReference type="CDD" id="cd00310">
    <property type="entry name" value="ATP-synt_Fo_a_6"/>
    <property type="match status" value="1"/>
</dbReference>
<evidence type="ECO:0000256" key="11">
    <source>
        <dbReference type="ARBA" id="ARBA00023310"/>
    </source>
</evidence>
<dbReference type="EMBL" id="CP046391">
    <property type="protein sequence ID" value="QJC27860.1"/>
    <property type="molecule type" value="Genomic_DNA"/>
</dbReference>
<evidence type="ECO:0000256" key="9">
    <source>
        <dbReference type="ARBA" id="ARBA00023065"/>
    </source>
</evidence>
<keyword evidence="6 12" id="KW-0812">Transmembrane</keyword>
<evidence type="ECO:0000313" key="14">
    <source>
        <dbReference type="EMBL" id="QJC27860.1"/>
    </source>
</evidence>
<feature type="transmembrane region" description="Helical" evidence="12">
    <location>
        <begin position="193"/>
        <end position="214"/>
    </location>
</feature>